<name>A0A418AQL2_9STRA</name>
<dbReference type="Proteomes" id="UP000285060">
    <property type="component" value="Unassembled WGS sequence"/>
</dbReference>
<gene>
    <name evidence="1" type="ORF">DYB32_006782</name>
</gene>
<evidence type="ECO:0000313" key="1">
    <source>
        <dbReference type="EMBL" id="RHY27428.1"/>
    </source>
</evidence>
<dbReference type="EMBL" id="QUSY01000774">
    <property type="protein sequence ID" value="RHY27428.1"/>
    <property type="molecule type" value="Genomic_DNA"/>
</dbReference>
<proteinExistence type="predicted"/>
<dbReference type="AlphaFoldDB" id="A0A418AQL2"/>
<protein>
    <submittedName>
        <fullName evidence="1">Uncharacterized protein</fullName>
    </submittedName>
</protein>
<dbReference type="VEuPathDB" id="FungiDB:H310_15350"/>
<comment type="caution">
    <text evidence="1">The sequence shown here is derived from an EMBL/GenBank/DDBJ whole genome shotgun (WGS) entry which is preliminary data.</text>
</comment>
<sequence length="118" mass="13269">MNGNVVHVMIDCGATTSLCRVGMGSCVVRETTVRIAGYDNVVSDRTREVTETLIMDNKLFDNVTMIEWDLKDKEFEVILEEVNTNALITKDSEGWILKLFRVESQVQTTPAEIEAVLD</sequence>
<evidence type="ECO:0000313" key="2">
    <source>
        <dbReference type="Proteomes" id="UP000285060"/>
    </source>
</evidence>
<accession>A0A418AQL2</accession>
<keyword evidence="2" id="KW-1185">Reference proteome</keyword>
<reference evidence="1 2" key="1">
    <citation type="submission" date="2018-08" db="EMBL/GenBank/DDBJ databases">
        <title>Aphanomyces genome sequencing and annotation.</title>
        <authorList>
            <person name="Minardi D."/>
            <person name="Oidtmann B."/>
            <person name="Van Der Giezen M."/>
            <person name="Studholme D.J."/>
        </authorList>
    </citation>
    <scope>NUCLEOTIDE SEQUENCE [LARGE SCALE GENOMIC DNA]</scope>
    <source>
        <strain evidence="1 2">NJM0002</strain>
    </source>
</reference>
<organism evidence="1 2">
    <name type="scientific">Aphanomyces invadans</name>
    <dbReference type="NCBI Taxonomy" id="157072"/>
    <lineage>
        <taxon>Eukaryota</taxon>
        <taxon>Sar</taxon>
        <taxon>Stramenopiles</taxon>
        <taxon>Oomycota</taxon>
        <taxon>Saprolegniomycetes</taxon>
        <taxon>Saprolegniales</taxon>
        <taxon>Verrucalvaceae</taxon>
        <taxon>Aphanomyces</taxon>
    </lineage>
</organism>